<dbReference type="Proteomes" id="UP001159405">
    <property type="component" value="Unassembled WGS sequence"/>
</dbReference>
<dbReference type="Pfam" id="PF13873">
    <property type="entry name" value="Myb_DNA-bind_5"/>
    <property type="match status" value="1"/>
</dbReference>
<feature type="domain" description="Myb/SANT-like DNA-binding" evidence="1">
    <location>
        <begin position="10"/>
        <end position="84"/>
    </location>
</feature>
<dbReference type="EMBL" id="CALNXK010000007">
    <property type="protein sequence ID" value="CAH3039357.1"/>
    <property type="molecule type" value="Genomic_DNA"/>
</dbReference>
<evidence type="ECO:0000313" key="3">
    <source>
        <dbReference type="Proteomes" id="UP001159405"/>
    </source>
</evidence>
<keyword evidence="3" id="KW-1185">Reference proteome</keyword>
<dbReference type="InterPro" id="IPR028002">
    <property type="entry name" value="Myb_DNA-bind_5"/>
</dbReference>
<protein>
    <recommendedName>
        <fullName evidence="1">Myb/SANT-like DNA-binding domain-containing protein</fullName>
    </recommendedName>
</protein>
<organism evidence="2 3">
    <name type="scientific">Porites lobata</name>
    <dbReference type="NCBI Taxonomy" id="104759"/>
    <lineage>
        <taxon>Eukaryota</taxon>
        <taxon>Metazoa</taxon>
        <taxon>Cnidaria</taxon>
        <taxon>Anthozoa</taxon>
        <taxon>Hexacorallia</taxon>
        <taxon>Scleractinia</taxon>
        <taxon>Fungiina</taxon>
        <taxon>Poritidae</taxon>
        <taxon>Porites</taxon>
    </lineage>
</organism>
<accession>A0ABN8N0A2</accession>
<reference evidence="2 3" key="1">
    <citation type="submission" date="2022-05" db="EMBL/GenBank/DDBJ databases">
        <authorList>
            <consortium name="Genoscope - CEA"/>
            <person name="William W."/>
        </authorList>
    </citation>
    <scope>NUCLEOTIDE SEQUENCE [LARGE SCALE GENOMIC DNA]</scope>
</reference>
<gene>
    <name evidence="2" type="ORF">PLOB_00042644</name>
</gene>
<sequence length="157" mass="17804">MASKPSCTRSFSEQENLLLAELGRDFPEVEIPNGYHLKTLAKKTKAWEEILTKFNSQNLNGIKCDLSQLQGCWRRLKLKSKKEHDLHCRQARKTGGGSLRGRRRKGWRKSCCHVISASVNPLEQEFDDDAGEELDFNKAGRRRDGNYYVGSGAKSSC</sequence>
<comment type="caution">
    <text evidence="2">The sequence shown here is derived from an EMBL/GenBank/DDBJ whole genome shotgun (WGS) entry which is preliminary data.</text>
</comment>
<proteinExistence type="predicted"/>
<evidence type="ECO:0000259" key="1">
    <source>
        <dbReference type="Pfam" id="PF13873"/>
    </source>
</evidence>
<evidence type="ECO:0000313" key="2">
    <source>
        <dbReference type="EMBL" id="CAH3039357.1"/>
    </source>
</evidence>
<name>A0ABN8N0A2_9CNID</name>